<organism evidence="2 3">
    <name type="scientific">Daucus carota subsp. sativus</name>
    <name type="common">Carrot</name>
    <dbReference type="NCBI Taxonomy" id="79200"/>
    <lineage>
        <taxon>Eukaryota</taxon>
        <taxon>Viridiplantae</taxon>
        <taxon>Streptophyta</taxon>
        <taxon>Embryophyta</taxon>
        <taxon>Tracheophyta</taxon>
        <taxon>Spermatophyta</taxon>
        <taxon>Magnoliopsida</taxon>
        <taxon>eudicotyledons</taxon>
        <taxon>Gunneridae</taxon>
        <taxon>Pentapetalae</taxon>
        <taxon>asterids</taxon>
        <taxon>campanulids</taxon>
        <taxon>Apiales</taxon>
        <taxon>Apiaceae</taxon>
        <taxon>Apioideae</taxon>
        <taxon>Scandiceae</taxon>
        <taxon>Daucinae</taxon>
        <taxon>Daucus</taxon>
        <taxon>Daucus sect. Daucus</taxon>
    </lineage>
</organism>
<evidence type="ECO:0000313" key="2">
    <source>
        <dbReference type="EMBL" id="WOG93793.1"/>
    </source>
</evidence>
<sequence>MVRAGGKKANFREQLRGPMYNEFLRYTPIPSYVRWPPVISPEEEIPTSPVRQKEANIFEDEEDLEEDEDFKQGDQPSQQPRRSVRLQTKHQFKFKNTPDTALVLDVDNEDNV</sequence>
<proteinExistence type="predicted"/>
<feature type="region of interest" description="Disordered" evidence="1">
    <location>
        <begin position="39"/>
        <end position="91"/>
    </location>
</feature>
<feature type="compositionally biased region" description="Basic residues" evidence="1">
    <location>
        <begin position="82"/>
        <end position="91"/>
    </location>
</feature>
<dbReference type="EMBL" id="CP093345">
    <property type="protein sequence ID" value="WOG93793.1"/>
    <property type="molecule type" value="Genomic_DNA"/>
</dbReference>
<reference evidence="2" key="1">
    <citation type="journal article" date="2016" name="Nat. Genet.">
        <title>A high-quality carrot genome assembly provides new insights into carotenoid accumulation and asterid genome evolution.</title>
        <authorList>
            <person name="Iorizzo M."/>
            <person name="Ellison S."/>
            <person name="Senalik D."/>
            <person name="Zeng P."/>
            <person name="Satapoomin P."/>
            <person name="Huang J."/>
            <person name="Bowman M."/>
            <person name="Iovene M."/>
            <person name="Sanseverino W."/>
            <person name="Cavagnaro P."/>
            <person name="Yildiz M."/>
            <person name="Macko-Podgorni A."/>
            <person name="Moranska E."/>
            <person name="Grzebelus E."/>
            <person name="Grzebelus D."/>
            <person name="Ashrafi H."/>
            <person name="Zheng Z."/>
            <person name="Cheng S."/>
            <person name="Spooner D."/>
            <person name="Van Deynze A."/>
            <person name="Simon P."/>
        </authorList>
    </citation>
    <scope>NUCLEOTIDE SEQUENCE</scope>
    <source>
        <tissue evidence="2">Leaf</tissue>
    </source>
</reference>
<evidence type="ECO:0000313" key="3">
    <source>
        <dbReference type="Proteomes" id="UP000077755"/>
    </source>
</evidence>
<dbReference type="AlphaFoldDB" id="A0A166BSH1"/>
<accession>A0A166BSH1</accession>
<dbReference type="Gramene" id="KZN02816">
    <property type="protein sequence ID" value="KZN02816"/>
    <property type="gene ID" value="DCAR_011572"/>
</dbReference>
<name>A0A166BSH1_DAUCS</name>
<keyword evidence="3" id="KW-1185">Reference proteome</keyword>
<evidence type="ECO:0000256" key="1">
    <source>
        <dbReference type="SAM" id="MobiDB-lite"/>
    </source>
</evidence>
<protein>
    <submittedName>
        <fullName evidence="2">Uncharacterized protein</fullName>
    </submittedName>
</protein>
<gene>
    <name evidence="2" type="ORF">DCAR_0313080</name>
</gene>
<feature type="compositionally biased region" description="Acidic residues" evidence="1">
    <location>
        <begin position="57"/>
        <end position="69"/>
    </location>
</feature>
<dbReference type="Proteomes" id="UP000077755">
    <property type="component" value="Chromosome 3"/>
</dbReference>
<reference evidence="2" key="2">
    <citation type="submission" date="2022-03" db="EMBL/GenBank/DDBJ databases">
        <title>Draft title - Genomic analysis of global carrot germplasm unveils the trajectory of domestication and the origin of high carotenoid orange carrot.</title>
        <authorList>
            <person name="Iorizzo M."/>
            <person name="Ellison S."/>
            <person name="Senalik D."/>
            <person name="Macko-Podgorni A."/>
            <person name="Grzebelus D."/>
            <person name="Bostan H."/>
            <person name="Rolling W."/>
            <person name="Curaba J."/>
            <person name="Simon P."/>
        </authorList>
    </citation>
    <scope>NUCLEOTIDE SEQUENCE</scope>
    <source>
        <tissue evidence="2">Leaf</tissue>
    </source>
</reference>